<dbReference type="PRINTS" id="PR00080">
    <property type="entry name" value="SDRFAMILY"/>
</dbReference>
<dbReference type="Gene3D" id="3.40.50.720">
    <property type="entry name" value="NAD(P)-binding Rossmann-like Domain"/>
    <property type="match status" value="1"/>
</dbReference>
<keyword evidence="2" id="KW-0560">Oxidoreductase</keyword>
<proteinExistence type="inferred from homology"/>
<accession>A0A0V8JFG7</accession>
<dbReference type="AlphaFoldDB" id="A0A0V8JFG7"/>
<sequence length="262" mass="28402">MNQVKDKVIVITGASGGLGAQVALDAARMGAYLVLIARNKEKLEHIKEKIKAEGNREPVIHQLDVGITEDVSRVFHEITSDLQIDVLINNAGFGIFDYFVDADLKDLSGMMQTNVIGLMACTQAVLPQMISRGSGHIINIASQAGKISTPKSSGYAASKHAVLGFSNGLRMEIAESGIHVTTVNPGPIETNFFSIADKSGSYEANIKKWMLSPEYVSKKILSAVGRPVREINLPGWMNAGSKLYQMFPRLVEKLGGNAFKQK</sequence>
<organism evidence="4 5">
    <name type="scientific">Fictibacillus enclensis</name>
    <dbReference type="NCBI Taxonomy" id="1017270"/>
    <lineage>
        <taxon>Bacteria</taxon>
        <taxon>Bacillati</taxon>
        <taxon>Bacillota</taxon>
        <taxon>Bacilli</taxon>
        <taxon>Bacillales</taxon>
        <taxon>Fictibacillaceae</taxon>
        <taxon>Fictibacillus</taxon>
    </lineage>
</organism>
<dbReference type="PANTHER" id="PTHR44196:SF1">
    <property type="entry name" value="DEHYDROGENASE_REDUCTASE SDR FAMILY MEMBER 7B"/>
    <property type="match status" value="1"/>
</dbReference>
<name>A0A0V8JFG7_9BACL</name>
<dbReference type="FunFam" id="3.40.50.720:FF:000047">
    <property type="entry name" value="NADP-dependent L-serine/L-allo-threonine dehydrogenase"/>
    <property type="match status" value="1"/>
</dbReference>
<dbReference type="OrthoDB" id="9793345at2"/>
<keyword evidence="5" id="KW-1185">Reference proteome</keyword>
<dbReference type="PROSITE" id="PS00061">
    <property type="entry name" value="ADH_SHORT"/>
    <property type="match status" value="1"/>
</dbReference>
<evidence type="ECO:0000256" key="2">
    <source>
        <dbReference type="ARBA" id="ARBA00023002"/>
    </source>
</evidence>
<reference evidence="4 5" key="1">
    <citation type="journal article" date="2014" name="Antonie Van Leeuwenhoek">
        <title>Fictibacillus enclensis sp. nov., isolated from marine sediment.</title>
        <authorList>
            <person name="Dastager S.G."/>
            <person name="Mawlankar R."/>
            <person name="Srinivasan K."/>
            <person name="Tang S.K."/>
            <person name="Lee J.C."/>
            <person name="Ramana V.V."/>
            <person name="Shouche Y.S."/>
        </authorList>
    </citation>
    <scope>NUCLEOTIDE SEQUENCE [LARGE SCALE GENOMIC DNA]</scope>
    <source>
        <strain evidence="4 5">NIO-1003</strain>
    </source>
</reference>
<dbReference type="InterPro" id="IPR002347">
    <property type="entry name" value="SDR_fam"/>
</dbReference>
<protein>
    <submittedName>
        <fullName evidence="4">Oxidoreductase</fullName>
    </submittedName>
</protein>
<comment type="similarity">
    <text evidence="1 3">Belongs to the short-chain dehydrogenases/reductases (SDR) family.</text>
</comment>
<dbReference type="EMBL" id="LNQN01000001">
    <property type="protein sequence ID" value="KSU85673.1"/>
    <property type="molecule type" value="Genomic_DNA"/>
</dbReference>
<dbReference type="Proteomes" id="UP000054099">
    <property type="component" value="Unassembled WGS sequence"/>
</dbReference>
<dbReference type="RefSeq" id="WP_061970870.1">
    <property type="nucleotide sequence ID" value="NZ_FMAV01000001.1"/>
</dbReference>
<dbReference type="GO" id="GO:0016020">
    <property type="term" value="C:membrane"/>
    <property type="evidence" value="ECO:0007669"/>
    <property type="project" value="TreeGrafter"/>
</dbReference>
<evidence type="ECO:0000256" key="3">
    <source>
        <dbReference type="RuleBase" id="RU000363"/>
    </source>
</evidence>
<gene>
    <name evidence="4" type="ORF">AS030_09300</name>
</gene>
<dbReference type="InterPro" id="IPR020904">
    <property type="entry name" value="Sc_DH/Rdtase_CS"/>
</dbReference>
<evidence type="ECO:0000313" key="5">
    <source>
        <dbReference type="Proteomes" id="UP000054099"/>
    </source>
</evidence>
<dbReference type="Pfam" id="PF00106">
    <property type="entry name" value="adh_short"/>
    <property type="match status" value="1"/>
</dbReference>
<dbReference type="GO" id="GO:0016616">
    <property type="term" value="F:oxidoreductase activity, acting on the CH-OH group of donors, NAD or NADP as acceptor"/>
    <property type="evidence" value="ECO:0007669"/>
    <property type="project" value="UniProtKB-ARBA"/>
</dbReference>
<evidence type="ECO:0000313" key="4">
    <source>
        <dbReference type="EMBL" id="KSU85673.1"/>
    </source>
</evidence>
<dbReference type="InterPro" id="IPR036291">
    <property type="entry name" value="NAD(P)-bd_dom_sf"/>
</dbReference>
<evidence type="ECO:0000256" key="1">
    <source>
        <dbReference type="ARBA" id="ARBA00006484"/>
    </source>
</evidence>
<dbReference type="PANTHER" id="PTHR44196">
    <property type="entry name" value="DEHYDROGENASE/REDUCTASE SDR FAMILY MEMBER 7B"/>
    <property type="match status" value="1"/>
</dbReference>
<dbReference type="PIRSF" id="PIRSF000126">
    <property type="entry name" value="11-beta-HSD1"/>
    <property type="match status" value="1"/>
</dbReference>
<comment type="caution">
    <text evidence="4">The sequence shown here is derived from an EMBL/GenBank/DDBJ whole genome shotgun (WGS) entry which is preliminary data.</text>
</comment>
<dbReference type="SUPFAM" id="SSF51735">
    <property type="entry name" value="NAD(P)-binding Rossmann-fold domains"/>
    <property type="match status" value="1"/>
</dbReference>
<dbReference type="PRINTS" id="PR00081">
    <property type="entry name" value="GDHRDH"/>
</dbReference>